<dbReference type="Proteomes" id="UP000504615">
    <property type="component" value="Unplaced"/>
</dbReference>
<accession>A0A8N1SC86</accession>
<name>A0A8N1SC86_9HYME</name>
<evidence type="ECO:0000313" key="2">
    <source>
        <dbReference type="RefSeq" id="XP_025075842.1"/>
    </source>
</evidence>
<gene>
    <name evidence="2" type="primary">LOC112552195</name>
</gene>
<dbReference type="GeneID" id="112552195"/>
<protein>
    <submittedName>
        <fullName evidence="2">Uncharacterized protein LOC112552195</fullName>
    </submittedName>
</protein>
<sequence length="193" mass="22618">MNSTINRQTLCTTKKLSSENVQCLKTDAKDLYPILFKTNTIIKLFASRCRIRKTTRTMAKISKYHILENKNKGRDICHKILIPEKVSISNAFKRKLRPTKATAASLNIQKFIKQLDIFKIKWLHSTCKKKWIFISKDDWCTTLIKFIEEKENSLIPWTKPNRKRNIGTYTLISSSSSLRALFIARCIWFNTTR</sequence>
<organism evidence="1 2">
    <name type="scientific">Pogonomyrmex barbatus</name>
    <name type="common">red harvester ant</name>
    <dbReference type="NCBI Taxonomy" id="144034"/>
    <lineage>
        <taxon>Eukaryota</taxon>
        <taxon>Metazoa</taxon>
        <taxon>Ecdysozoa</taxon>
        <taxon>Arthropoda</taxon>
        <taxon>Hexapoda</taxon>
        <taxon>Insecta</taxon>
        <taxon>Pterygota</taxon>
        <taxon>Neoptera</taxon>
        <taxon>Endopterygota</taxon>
        <taxon>Hymenoptera</taxon>
        <taxon>Apocrita</taxon>
        <taxon>Aculeata</taxon>
        <taxon>Formicoidea</taxon>
        <taxon>Formicidae</taxon>
        <taxon>Myrmicinae</taxon>
        <taxon>Pogonomyrmex</taxon>
    </lineage>
</organism>
<dbReference type="AlphaFoldDB" id="A0A8N1SC86"/>
<evidence type="ECO:0000313" key="1">
    <source>
        <dbReference type="Proteomes" id="UP000504615"/>
    </source>
</evidence>
<keyword evidence="1" id="KW-1185">Reference proteome</keyword>
<dbReference type="OrthoDB" id="289721at2759"/>
<reference evidence="2" key="1">
    <citation type="submission" date="2025-08" db="UniProtKB">
        <authorList>
            <consortium name="RefSeq"/>
        </authorList>
    </citation>
    <scope>IDENTIFICATION</scope>
</reference>
<dbReference type="RefSeq" id="XP_025075842.1">
    <property type="nucleotide sequence ID" value="XM_025220057.1"/>
</dbReference>
<proteinExistence type="predicted"/>